<evidence type="ECO:0000259" key="2">
    <source>
        <dbReference type="PROSITE" id="PS51094"/>
    </source>
</evidence>
<keyword evidence="1" id="KW-0677">Repeat</keyword>
<dbReference type="InterPro" id="IPR036634">
    <property type="entry name" value="PRD_sf"/>
</dbReference>
<evidence type="ECO:0000313" key="4">
    <source>
        <dbReference type="EMBL" id="VDB98823.1"/>
    </source>
</evidence>
<dbReference type="Gene3D" id="1.10.10.10">
    <property type="entry name" value="Winged helix-like DNA-binding domain superfamily/Winged helix DNA-binding domain"/>
    <property type="match status" value="1"/>
</dbReference>
<name>A0AAQ2UUZ3_OENOE</name>
<proteinExistence type="predicted"/>
<dbReference type="GO" id="GO:0006355">
    <property type="term" value="P:regulation of DNA-templated transcription"/>
    <property type="evidence" value="ECO:0007669"/>
    <property type="project" value="InterPro"/>
</dbReference>
<dbReference type="Pfam" id="PF00874">
    <property type="entry name" value="PRD"/>
    <property type="match status" value="2"/>
</dbReference>
<feature type="domain" description="PRD" evidence="3">
    <location>
        <begin position="283"/>
        <end position="389"/>
    </location>
</feature>
<dbReference type="PANTHER" id="PTHR30185:SF12">
    <property type="entry name" value="TRANSCRIPTIONAL REGULATOR MANR"/>
    <property type="match status" value="1"/>
</dbReference>
<dbReference type="PROSITE" id="PS51094">
    <property type="entry name" value="PTS_EIIA_TYPE_2"/>
    <property type="match status" value="1"/>
</dbReference>
<sequence>MMTELDSKIVNYLHDRTNIKAKELAFVLKVTTRTIRYHIRSINQIYPGLLLANQEGYSLNDESYRKFLQSNKGNFISPSSAKGYIIMHLLQSSADGENILELASSLFISESYLRSLLNDLKRFAFKFNLQVSINHYHANLRGSERNKRRMILSILYGDGRLQNELQDTIQKLMGNVSIGKLYQIVIDVCSLHAVHLTPYATENIVMHYAIAIERIRLAKHIAPHGSLERLSENSIDFTLASEIVHRLPKELADHFRQGDIAQLAVLFVGNTLPKSPNNVIEAFVNPKIIVALHMALAQVSKNFLIELNNLEFFNRLALHVQGLLDRSQNGELISNSKAVEIKSTYPIIYDVAVYISSLLGDQLAIRLNDSEIALLALHIGAFIESAELNNDKPEEAISILIIAPEYEQILNEFIARLQNLVDHHIKLIVSISTPKTQGGGQYDLIITSNKIQKPSNNTITIHPIATKNDFDQLRRAISHVVKQKQKSNLRNLFDNYFSSELVFDHNFVLSKNTSDYLHYSVNKLTEAHIVRPSFFQELQEREQMSSTVFPTGVAIPHSMYMNAATSKIMIIRCQSPIEWGTQTAKLIFVVAQNSRDAKSFNRFFQLLIEVLSDVYNVDLLYKIPDSDKLLNTLYQFMRDSIE</sequence>
<gene>
    <name evidence="4" type="ORF">OENI_1525</name>
</gene>
<dbReference type="Proteomes" id="UP000294726">
    <property type="component" value="Chromosome"/>
</dbReference>
<dbReference type="PROSITE" id="PS51372">
    <property type="entry name" value="PRD_2"/>
    <property type="match status" value="2"/>
</dbReference>
<dbReference type="InterPro" id="IPR036388">
    <property type="entry name" value="WH-like_DNA-bd_sf"/>
</dbReference>
<evidence type="ECO:0000259" key="3">
    <source>
        <dbReference type="PROSITE" id="PS51372"/>
    </source>
</evidence>
<evidence type="ECO:0000313" key="5">
    <source>
        <dbReference type="Proteomes" id="UP000294726"/>
    </source>
</evidence>
<evidence type="ECO:0000256" key="1">
    <source>
        <dbReference type="ARBA" id="ARBA00022737"/>
    </source>
</evidence>
<dbReference type="InterPro" id="IPR011608">
    <property type="entry name" value="PRD"/>
</dbReference>
<feature type="domain" description="PRD" evidence="3">
    <location>
        <begin position="172"/>
        <end position="277"/>
    </location>
</feature>
<dbReference type="SUPFAM" id="SSF63520">
    <property type="entry name" value="PTS-regulatory domain, PRD"/>
    <property type="match status" value="2"/>
</dbReference>
<dbReference type="SUPFAM" id="SSF55804">
    <property type="entry name" value="Phoshotransferase/anion transport protein"/>
    <property type="match status" value="1"/>
</dbReference>
<dbReference type="PANTHER" id="PTHR30185">
    <property type="entry name" value="CRYPTIC BETA-GLUCOSIDE BGL OPERON ANTITERMINATOR"/>
    <property type="match status" value="1"/>
</dbReference>
<accession>A0AAQ2UUZ3</accession>
<protein>
    <submittedName>
        <fullName evidence="4">Uncharacterized protein</fullName>
    </submittedName>
</protein>
<dbReference type="AlphaFoldDB" id="A0AAQ2UUZ3"/>
<organism evidence="4 5">
    <name type="scientific">Oenococcus oeni</name>
    <name type="common">Leuconostoc oenos</name>
    <dbReference type="NCBI Taxonomy" id="1247"/>
    <lineage>
        <taxon>Bacteria</taxon>
        <taxon>Bacillati</taxon>
        <taxon>Bacillota</taxon>
        <taxon>Bacilli</taxon>
        <taxon>Lactobacillales</taxon>
        <taxon>Lactobacillaceae</taxon>
        <taxon>Oenococcus</taxon>
    </lineage>
</organism>
<feature type="domain" description="PTS EIIA type-2" evidence="2">
    <location>
        <begin position="495"/>
        <end position="636"/>
    </location>
</feature>
<dbReference type="Gene3D" id="1.10.1790.10">
    <property type="entry name" value="PRD domain"/>
    <property type="match status" value="1"/>
</dbReference>
<dbReference type="InterPro" id="IPR016152">
    <property type="entry name" value="PTrfase/Anion_transptr"/>
</dbReference>
<dbReference type="Gene3D" id="3.40.930.10">
    <property type="entry name" value="Mannitol-specific EII, Chain A"/>
    <property type="match status" value="1"/>
</dbReference>
<dbReference type="Pfam" id="PF00359">
    <property type="entry name" value="PTS_EIIA_2"/>
    <property type="match status" value="1"/>
</dbReference>
<dbReference type="EMBL" id="LR031358">
    <property type="protein sequence ID" value="VDB98823.1"/>
    <property type="molecule type" value="Genomic_DNA"/>
</dbReference>
<dbReference type="InterPro" id="IPR050661">
    <property type="entry name" value="BglG_antiterminators"/>
</dbReference>
<reference evidence="4 5" key="1">
    <citation type="submission" date="2018-08" db="EMBL/GenBank/DDBJ databases">
        <authorList>
            <person name="Lorentzen P. G. S. M."/>
        </authorList>
    </citation>
    <scope>NUCLEOTIDE SEQUENCE [LARGE SCALE GENOMIC DNA]</scope>
    <source>
        <strain evidence="4 5">CRBO_1381</strain>
    </source>
</reference>
<dbReference type="InterPro" id="IPR002178">
    <property type="entry name" value="PTS_EIIA_type-2_dom"/>
</dbReference>